<protein>
    <submittedName>
        <fullName evidence="2">Uncharacterized protein</fullName>
    </submittedName>
</protein>
<keyword evidence="3" id="KW-1185">Reference proteome</keyword>
<reference evidence="2" key="1">
    <citation type="submission" date="2020-08" db="EMBL/GenBank/DDBJ databases">
        <title>Multicomponent nature underlies the extraordinary mechanical properties of spider dragline silk.</title>
        <authorList>
            <person name="Kono N."/>
            <person name="Nakamura H."/>
            <person name="Mori M."/>
            <person name="Yoshida Y."/>
            <person name="Ohtoshi R."/>
            <person name="Malay A.D."/>
            <person name="Moran D.A.P."/>
            <person name="Tomita M."/>
            <person name="Numata K."/>
            <person name="Arakawa K."/>
        </authorList>
    </citation>
    <scope>NUCLEOTIDE SEQUENCE</scope>
</reference>
<feature type="region of interest" description="Disordered" evidence="1">
    <location>
        <begin position="26"/>
        <end position="77"/>
    </location>
</feature>
<dbReference type="AlphaFoldDB" id="A0A8X6MSM8"/>
<comment type="caution">
    <text evidence="2">The sequence shown here is derived from an EMBL/GenBank/DDBJ whole genome shotgun (WGS) entry which is preliminary data.</text>
</comment>
<organism evidence="2 3">
    <name type="scientific">Nephila pilipes</name>
    <name type="common">Giant wood spider</name>
    <name type="synonym">Nephila maculata</name>
    <dbReference type="NCBI Taxonomy" id="299642"/>
    <lineage>
        <taxon>Eukaryota</taxon>
        <taxon>Metazoa</taxon>
        <taxon>Ecdysozoa</taxon>
        <taxon>Arthropoda</taxon>
        <taxon>Chelicerata</taxon>
        <taxon>Arachnida</taxon>
        <taxon>Araneae</taxon>
        <taxon>Araneomorphae</taxon>
        <taxon>Entelegynae</taxon>
        <taxon>Araneoidea</taxon>
        <taxon>Nephilidae</taxon>
        <taxon>Nephila</taxon>
    </lineage>
</organism>
<evidence type="ECO:0000313" key="2">
    <source>
        <dbReference type="EMBL" id="GFS75896.1"/>
    </source>
</evidence>
<dbReference type="Proteomes" id="UP000887013">
    <property type="component" value="Unassembled WGS sequence"/>
</dbReference>
<proteinExistence type="predicted"/>
<sequence length="135" mass="15791">MSFLIASKVFRPFNVQLLYLPPRERKGEVSKSSVPELIPTRPSHTRPQWHEFPPSSNGGHPLFNPKDAAGPRSRPVEEGRCDFNLVRGMRKTIFHRHRGMSRCEFYCRAASWVEGHIFRNYPGYKKMLRLIRISR</sequence>
<name>A0A8X6MSM8_NEPPI</name>
<evidence type="ECO:0000256" key="1">
    <source>
        <dbReference type="SAM" id="MobiDB-lite"/>
    </source>
</evidence>
<gene>
    <name evidence="2" type="ORF">NPIL_663401</name>
</gene>
<evidence type="ECO:0000313" key="3">
    <source>
        <dbReference type="Proteomes" id="UP000887013"/>
    </source>
</evidence>
<dbReference type="EMBL" id="BMAW01050551">
    <property type="protein sequence ID" value="GFS75896.1"/>
    <property type="molecule type" value="Genomic_DNA"/>
</dbReference>
<accession>A0A8X6MSM8</accession>